<evidence type="ECO:0000256" key="1">
    <source>
        <dbReference type="ARBA" id="ARBA00007613"/>
    </source>
</evidence>
<keyword evidence="5" id="KW-1185">Reference proteome</keyword>
<keyword evidence="2" id="KW-1134">Transmembrane beta strand</keyword>
<keyword evidence="2" id="KW-0472">Membrane</keyword>
<sequence length="545" mass="58588">MSPLTEMHVFSSNPSRTQARQRHAGAGPQRRLPVLAVALAALWLAGCTVGPDYVAPTPTTPETYHDLARTTGNVNDSSPVASEPDPAWWRNFNDPLLDTLVERAIAGNLSLQQAVLRIAESREQVTQSGAAGLPTVSAGARATRQQLGLQGILDSQHIGERAEALSPEANGVLGQLTQPVNLYQVNFDASWELDLFGKVRRSVEAAQAAQQQSIEDRNDGLVSLEAEVARAYLQLRGAQAIAQLLATQIRLSEDTVALTRNRQQNGLAPQSDVENASAQLAGLRAQLPSYEAQTRQAMNGLAVLLGQAPGTLDAELALPAGQVVLPAVPPAVPVGIPAALARRRPDIRRAEATLHQATASIGVSIAQLFPSLSLTGQFGMRNSQASYLTRWASHFYSFGPSVSLPIFQGGRLVSNVRLSRAQQAEAVLGYRQAVLDALREVENGLVAYRTDQDRVRALDASLAAQQNNFDLASESYRKGLVSFINVIDAQRQLTDTQQQVANARVQLSTDLVSLYKALGGGWQPYQDVTLPQYKVFGPAGQVTPQ</sequence>
<dbReference type="PANTHER" id="PTHR30203:SF25">
    <property type="entry name" value="OUTER MEMBRANE PROTEIN-RELATED"/>
    <property type="match status" value="1"/>
</dbReference>
<organism evidence="4 5">
    <name type="scientific">Chitinasiproducens palmae</name>
    <dbReference type="NCBI Taxonomy" id="1770053"/>
    <lineage>
        <taxon>Bacteria</taxon>
        <taxon>Pseudomonadati</taxon>
        <taxon>Pseudomonadota</taxon>
        <taxon>Betaproteobacteria</taxon>
        <taxon>Burkholderiales</taxon>
        <taxon>Burkholderiaceae</taxon>
        <taxon>Chitinasiproducens</taxon>
    </lineage>
</organism>
<dbReference type="Proteomes" id="UP000243719">
    <property type="component" value="Unassembled WGS sequence"/>
</dbReference>
<dbReference type="Gene3D" id="1.20.1600.10">
    <property type="entry name" value="Outer membrane efflux proteins (OEP)"/>
    <property type="match status" value="1"/>
</dbReference>
<evidence type="ECO:0000313" key="5">
    <source>
        <dbReference type="Proteomes" id="UP000243719"/>
    </source>
</evidence>
<reference evidence="5" key="1">
    <citation type="submission" date="2016-09" db="EMBL/GenBank/DDBJ databases">
        <authorList>
            <person name="Varghese N."/>
            <person name="Submissions S."/>
        </authorList>
    </citation>
    <scope>NUCLEOTIDE SEQUENCE [LARGE SCALE GENOMIC DNA]</scope>
    <source>
        <strain evidence="5">JS23</strain>
    </source>
</reference>
<comment type="similarity">
    <text evidence="1 2">Belongs to the outer membrane factor (OMF) (TC 1.B.17) family.</text>
</comment>
<dbReference type="OrthoDB" id="9770517at2"/>
<dbReference type="InterPro" id="IPR003423">
    <property type="entry name" value="OMP_efflux"/>
</dbReference>
<dbReference type="PANTHER" id="PTHR30203">
    <property type="entry name" value="OUTER MEMBRANE CATION EFFLUX PROTEIN"/>
    <property type="match status" value="1"/>
</dbReference>
<dbReference type="AlphaFoldDB" id="A0A1H2PRT9"/>
<keyword evidence="2" id="KW-0812">Transmembrane</keyword>
<gene>
    <name evidence="4" type="ORF">SAMN05216551_10916</name>
</gene>
<evidence type="ECO:0000313" key="4">
    <source>
        <dbReference type="EMBL" id="SDV49643.1"/>
    </source>
</evidence>
<dbReference type="STRING" id="1770053.SAMN05216551_10916"/>
<protein>
    <submittedName>
        <fullName evidence="4">Efflux transporter, outer membrane factor (OMF) lipoprotein, NodT family</fullName>
    </submittedName>
</protein>
<dbReference type="GO" id="GO:0015562">
    <property type="term" value="F:efflux transmembrane transporter activity"/>
    <property type="evidence" value="ECO:0007669"/>
    <property type="project" value="InterPro"/>
</dbReference>
<evidence type="ECO:0000256" key="3">
    <source>
        <dbReference type="SAM" id="MobiDB-lite"/>
    </source>
</evidence>
<dbReference type="SUPFAM" id="SSF56954">
    <property type="entry name" value="Outer membrane efflux proteins (OEP)"/>
    <property type="match status" value="1"/>
</dbReference>
<comment type="subcellular location">
    <subcellularLocation>
        <location evidence="2">Cell membrane</location>
        <topology evidence="2">Lipid-anchor</topology>
    </subcellularLocation>
</comment>
<name>A0A1H2PRT9_9BURK</name>
<proteinExistence type="inferred from homology"/>
<keyword evidence="2" id="KW-0564">Palmitate</keyword>
<dbReference type="GO" id="GO:0005886">
    <property type="term" value="C:plasma membrane"/>
    <property type="evidence" value="ECO:0007669"/>
    <property type="project" value="UniProtKB-SubCell"/>
</dbReference>
<keyword evidence="2 4" id="KW-0449">Lipoprotein</keyword>
<dbReference type="Gene3D" id="2.20.200.10">
    <property type="entry name" value="Outer membrane efflux proteins (OEP)"/>
    <property type="match status" value="1"/>
</dbReference>
<dbReference type="EMBL" id="FNLO01000009">
    <property type="protein sequence ID" value="SDV49643.1"/>
    <property type="molecule type" value="Genomic_DNA"/>
</dbReference>
<dbReference type="InterPro" id="IPR010131">
    <property type="entry name" value="MdtP/NodT-like"/>
</dbReference>
<dbReference type="Pfam" id="PF02321">
    <property type="entry name" value="OEP"/>
    <property type="match status" value="2"/>
</dbReference>
<dbReference type="RefSeq" id="WP_091909999.1">
    <property type="nucleotide sequence ID" value="NZ_FNLO01000009.1"/>
</dbReference>
<dbReference type="NCBIfam" id="TIGR01845">
    <property type="entry name" value="outer_NodT"/>
    <property type="match status" value="1"/>
</dbReference>
<accession>A0A1H2PRT9</accession>
<feature type="region of interest" description="Disordered" evidence="3">
    <location>
        <begin position="1"/>
        <end position="27"/>
    </location>
</feature>
<evidence type="ECO:0000256" key="2">
    <source>
        <dbReference type="RuleBase" id="RU362097"/>
    </source>
</evidence>